<accession>A0ABQ1EVB2</accession>
<dbReference type="NCBIfam" id="TIGR02532">
    <property type="entry name" value="IV_pilin_GFxxxE"/>
    <property type="match status" value="1"/>
</dbReference>
<feature type="transmembrane region" description="Helical" evidence="3">
    <location>
        <begin position="21"/>
        <end position="40"/>
    </location>
</feature>
<evidence type="ECO:0000313" key="5">
    <source>
        <dbReference type="Proteomes" id="UP000615455"/>
    </source>
</evidence>
<dbReference type="RefSeq" id="WP_189013934.1">
    <property type="nucleotide sequence ID" value="NZ_BMHE01000019.1"/>
</dbReference>
<organism evidence="4 5">
    <name type="scientific">Paenibacillus marchantiophytorum</name>
    <dbReference type="NCBI Taxonomy" id="1619310"/>
    <lineage>
        <taxon>Bacteria</taxon>
        <taxon>Bacillati</taxon>
        <taxon>Bacillota</taxon>
        <taxon>Bacilli</taxon>
        <taxon>Bacillales</taxon>
        <taxon>Paenibacillaceae</taxon>
        <taxon>Paenibacillus</taxon>
    </lineage>
</organism>
<proteinExistence type="predicted"/>
<reference evidence="5" key="1">
    <citation type="journal article" date="2019" name="Int. J. Syst. Evol. Microbiol.">
        <title>The Global Catalogue of Microorganisms (GCM) 10K type strain sequencing project: providing services to taxonomists for standard genome sequencing and annotation.</title>
        <authorList>
            <consortium name="The Broad Institute Genomics Platform"/>
            <consortium name="The Broad Institute Genome Sequencing Center for Infectious Disease"/>
            <person name="Wu L."/>
            <person name="Ma J."/>
        </authorList>
    </citation>
    <scope>NUCLEOTIDE SEQUENCE [LARGE SCALE GENOMIC DNA]</scope>
    <source>
        <strain evidence="5">CGMCC 1.15043</strain>
    </source>
</reference>
<name>A0ABQ1EVB2_9BACL</name>
<comment type="subcellular location">
    <subcellularLocation>
        <location evidence="1">Cell surface</location>
    </subcellularLocation>
</comment>
<dbReference type="Gene3D" id="3.30.700.10">
    <property type="entry name" value="Glycoprotein, Type 4 Pilin"/>
    <property type="match status" value="1"/>
</dbReference>
<sequence>MILKMMNRLKKEEKGFTLIELLAVIVILAVIAAIAVPYILGVITKSKDDADAAFFHQVYEASRLYITSEKAGSAPATVKVLTDLVGGKYLEAGLVMPSTKDAITAGKLEYNTSTGAIINIVLTTSVDTYTITPVNDVVVGKGKKTAAATDYLSES</sequence>
<keyword evidence="3" id="KW-1133">Transmembrane helix</keyword>
<dbReference type="Proteomes" id="UP000615455">
    <property type="component" value="Unassembled WGS sequence"/>
</dbReference>
<evidence type="ECO:0000256" key="1">
    <source>
        <dbReference type="ARBA" id="ARBA00004241"/>
    </source>
</evidence>
<dbReference type="SUPFAM" id="SSF54523">
    <property type="entry name" value="Pili subunits"/>
    <property type="match status" value="1"/>
</dbReference>
<evidence type="ECO:0008006" key="6">
    <source>
        <dbReference type="Google" id="ProtNLM"/>
    </source>
</evidence>
<evidence type="ECO:0000256" key="2">
    <source>
        <dbReference type="ARBA" id="ARBA00023287"/>
    </source>
</evidence>
<protein>
    <recommendedName>
        <fullName evidence="6">Prepilin-type N-terminal cleavage/methylation domain-containing protein</fullName>
    </recommendedName>
</protein>
<comment type="caution">
    <text evidence="4">The sequence shown here is derived from an EMBL/GenBank/DDBJ whole genome shotgun (WGS) entry which is preliminary data.</text>
</comment>
<dbReference type="InterPro" id="IPR012902">
    <property type="entry name" value="N_methyl_site"/>
</dbReference>
<keyword evidence="5" id="KW-1185">Reference proteome</keyword>
<evidence type="ECO:0000313" key="4">
    <source>
        <dbReference type="EMBL" id="GFZ88275.1"/>
    </source>
</evidence>
<evidence type="ECO:0000256" key="3">
    <source>
        <dbReference type="SAM" id="Phobius"/>
    </source>
</evidence>
<dbReference type="InterPro" id="IPR045584">
    <property type="entry name" value="Pilin-like"/>
</dbReference>
<keyword evidence="3" id="KW-0472">Membrane</keyword>
<dbReference type="Pfam" id="PF07963">
    <property type="entry name" value="N_methyl"/>
    <property type="match status" value="1"/>
</dbReference>
<gene>
    <name evidence="4" type="ORF">GCM10008018_38020</name>
</gene>
<dbReference type="EMBL" id="BMHE01000019">
    <property type="protein sequence ID" value="GFZ88275.1"/>
    <property type="molecule type" value="Genomic_DNA"/>
</dbReference>
<keyword evidence="2" id="KW-0178">Competence</keyword>
<dbReference type="PROSITE" id="PS00409">
    <property type="entry name" value="PROKAR_NTER_METHYL"/>
    <property type="match status" value="1"/>
</dbReference>
<keyword evidence="3" id="KW-0812">Transmembrane</keyword>